<reference evidence="1 2" key="1">
    <citation type="submission" date="2019-07" db="EMBL/GenBank/DDBJ databases">
        <title>Genomic Encyclopedia of Archaeal and Bacterial Type Strains, Phase II (KMG-II): from individual species to whole genera.</title>
        <authorList>
            <person name="Goeker M."/>
        </authorList>
    </citation>
    <scope>NUCLEOTIDE SEQUENCE [LARGE SCALE GENOMIC DNA]</scope>
    <source>
        <strain evidence="1 2">DSM 18850</strain>
    </source>
</reference>
<organism evidence="1 2">
    <name type="scientific">Sphingobacterium allocomposti</name>
    <dbReference type="NCBI Taxonomy" id="415956"/>
    <lineage>
        <taxon>Bacteria</taxon>
        <taxon>Pseudomonadati</taxon>
        <taxon>Bacteroidota</taxon>
        <taxon>Sphingobacteriia</taxon>
        <taxon>Sphingobacteriales</taxon>
        <taxon>Sphingobacteriaceae</taxon>
        <taxon>Sphingobacterium</taxon>
    </lineage>
</organism>
<accession>A0A5S5DRT4</accession>
<dbReference type="Proteomes" id="UP000325105">
    <property type="component" value="Unassembled WGS sequence"/>
</dbReference>
<dbReference type="AlphaFoldDB" id="A0A5S5DRT4"/>
<protein>
    <submittedName>
        <fullName evidence="1">Uncharacterized protein</fullName>
    </submittedName>
</protein>
<gene>
    <name evidence="1" type="ORF">BC792_101259</name>
</gene>
<evidence type="ECO:0000313" key="1">
    <source>
        <dbReference type="EMBL" id="TYP98601.1"/>
    </source>
</evidence>
<keyword evidence="2" id="KW-1185">Reference proteome</keyword>
<evidence type="ECO:0000313" key="2">
    <source>
        <dbReference type="Proteomes" id="UP000325105"/>
    </source>
</evidence>
<sequence>MVKDGAKKKWRGGKVERSRFKKTVASYPKKYVFLRVRFKNSLNYKCLNVIAVGSDRNDITHNQKIMTYEMPMFENPCGEPMGSFGS</sequence>
<comment type="caution">
    <text evidence="1">The sequence shown here is derived from an EMBL/GenBank/DDBJ whole genome shotgun (WGS) entry which is preliminary data.</text>
</comment>
<dbReference type="EMBL" id="VNHX01000001">
    <property type="protein sequence ID" value="TYP98601.1"/>
    <property type="molecule type" value="Genomic_DNA"/>
</dbReference>
<name>A0A5S5DRT4_9SPHI</name>
<proteinExistence type="predicted"/>